<feature type="transmembrane region" description="Helical" evidence="1">
    <location>
        <begin position="468"/>
        <end position="488"/>
    </location>
</feature>
<dbReference type="OrthoDB" id="5194370at2"/>
<evidence type="ECO:0000313" key="2">
    <source>
        <dbReference type="EMBL" id="NBE54290.1"/>
    </source>
</evidence>
<keyword evidence="1" id="KW-1133">Transmembrane helix</keyword>
<protein>
    <submittedName>
        <fullName evidence="2">Membrane-associated oxidoreductase</fullName>
    </submittedName>
</protein>
<evidence type="ECO:0000313" key="3">
    <source>
        <dbReference type="Proteomes" id="UP000598297"/>
    </source>
</evidence>
<gene>
    <name evidence="2" type="ORF">GUY60_23295</name>
</gene>
<keyword evidence="3" id="KW-1185">Reference proteome</keyword>
<dbReference type="Proteomes" id="UP000598297">
    <property type="component" value="Unassembled WGS sequence"/>
</dbReference>
<keyword evidence="1" id="KW-0812">Transmembrane</keyword>
<evidence type="ECO:0000256" key="1">
    <source>
        <dbReference type="SAM" id="Phobius"/>
    </source>
</evidence>
<dbReference type="EMBL" id="JAAAHS010000206">
    <property type="protein sequence ID" value="NBE54290.1"/>
    <property type="molecule type" value="Genomic_DNA"/>
</dbReference>
<dbReference type="AlphaFoldDB" id="A0A964UTU6"/>
<sequence>MDRNDLSPAELRVWQAFPKGAFVDFRPDGDQEGAQNAVQNAAQGADWGPERTVRAEVLRSLLLNGPLEDGEIPSLDVAGARITGTLDLSHGSVDHAIKLTACYFENTPVVYASRLRQLHLSRSVLPGLAAATVQVEGMLKLSDCRFHGYVRLGGARIEGALFLNRAEVVPPDSEWPAIRLGHAAIGDNLYAPGLRVHGEVLLTGASVAGSVTFDDARLRHPGRAALDAQTVTVGNDFHMRRVRTEGWVGLRGARITGRLDLSYAHLSNPDGTALRAGSSTIGELWLRKGPLIEGTLNLRRAQIDVLFLEPEVVPDQVYFSGLTYTTLTPHEPAERRLPMLDRDQDGYLPHNYEQLSAAYLRVGDDHAARAVQLAKLRRHRRTLPRYGRVWGLLQEVTVGYGFRPMFAAAWLLSLFAIGSAAFAVHHPSPLKPEEAPDFDPAFFTLDLLLPVISFGQEGAFDPTGWQQALAYTLVISGWLLATTVFAGITRTVSRQ</sequence>
<feature type="transmembrane region" description="Helical" evidence="1">
    <location>
        <begin position="405"/>
        <end position="426"/>
    </location>
</feature>
<name>A0A964UTU6_9ACTN</name>
<organism evidence="2 3">
    <name type="scientific">Streptomyces boluensis</name>
    <dbReference type="NCBI Taxonomy" id="1775135"/>
    <lineage>
        <taxon>Bacteria</taxon>
        <taxon>Bacillati</taxon>
        <taxon>Actinomycetota</taxon>
        <taxon>Actinomycetes</taxon>
        <taxon>Kitasatosporales</taxon>
        <taxon>Streptomycetaceae</taxon>
        <taxon>Streptomyces</taxon>
    </lineage>
</organism>
<accession>A0A964UTU6</accession>
<dbReference type="RefSeq" id="WP_161700947.1">
    <property type="nucleotide sequence ID" value="NZ_JAAAHS010000206.1"/>
</dbReference>
<comment type="caution">
    <text evidence="2">The sequence shown here is derived from an EMBL/GenBank/DDBJ whole genome shotgun (WGS) entry which is preliminary data.</text>
</comment>
<proteinExistence type="predicted"/>
<reference evidence="2" key="1">
    <citation type="submission" date="2020-01" db="EMBL/GenBank/DDBJ databases">
        <title>Whole-genome analyses of novel actinobacteria.</title>
        <authorList>
            <person name="Sahin N."/>
        </authorList>
    </citation>
    <scope>NUCLEOTIDE SEQUENCE</scope>
    <source>
        <strain evidence="2">YC537</strain>
    </source>
</reference>
<keyword evidence="1" id="KW-0472">Membrane</keyword>